<evidence type="ECO:0000313" key="3">
    <source>
        <dbReference type="Proteomes" id="UP000291116"/>
    </source>
</evidence>
<evidence type="ECO:0000313" key="2">
    <source>
        <dbReference type="EMBL" id="VEU36001.1"/>
    </source>
</evidence>
<evidence type="ECO:0000256" key="1">
    <source>
        <dbReference type="SAM" id="MobiDB-lite"/>
    </source>
</evidence>
<proteinExistence type="predicted"/>
<organism evidence="2 3">
    <name type="scientific">Pseudo-nitzschia multistriata</name>
    <dbReference type="NCBI Taxonomy" id="183589"/>
    <lineage>
        <taxon>Eukaryota</taxon>
        <taxon>Sar</taxon>
        <taxon>Stramenopiles</taxon>
        <taxon>Ochrophyta</taxon>
        <taxon>Bacillariophyta</taxon>
        <taxon>Bacillariophyceae</taxon>
        <taxon>Bacillariophycidae</taxon>
        <taxon>Bacillariales</taxon>
        <taxon>Bacillariaceae</taxon>
        <taxon>Pseudo-nitzschia</taxon>
    </lineage>
</organism>
<dbReference type="Proteomes" id="UP000291116">
    <property type="component" value="Unassembled WGS sequence"/>
</dbReference>
<sequence length="371" mass="40803">MDTCAGGSGPRPINGVFSPGRTDFASVDDVNGGFCGVEIDRPGIWWWVEGTGDLIKVSSCNKQTNIKVKMSVFSGSCDELECVTGSEDPDFECTTCDEVNAIGEWKTFATAITFQSELEKNYYVLVQQADEQPGTIWLNFQTPIIPQNDNCVDAIGPVPRDMTTIENSNEFASISVMDDYCGGEFVPSRYPGTWFQVMGTGGLVSVSACSPWNFDGYAFSVYYGDHCDNLECVAGAYEVNIEDPDHCVFGSGNQRAMTRYTFDTIDRSRYYVYVHWAQTRSEKPTADFRFFVNDGREGDAGTSGAHVIAYEPHTTYDWSGYRDGTGRSIGRTGDEEGNADNEQPSSSSNIQIHRGLSIFVLAISCALHSLL</sequence>
<protein>
    <submittedName>
        <fullName evidence="2">Uncharacterized protein</fullName>
    </submittedName>
</protein>
<dbReference type="EMBL" id="CAACVS010000074">
    <property type="protein sequence ID" value="VEU36001.1"/>
    <property type="molecule type" value="Genomic_DNA"/>
</dbReference>
<dbReference type="AlphaFoldDB" id="A0A448Z1S6"/>
<gene>
    <name evidence="2" type="ORF">PSNMU_V1.4_AUG-EV-PASAV3_0027490</name>
</gene>
<feature type="region of interest" description="Disordered" evidence="1">
    <location>
        <begin position="321"/>
        <end position="348"/>
    </location>
</feature>
<name>A0A448Z1S6_9STRA</name>
<accession>A0A448Z1S6</accession>
<keyword evidence="3" id="KW-1185">Reference proteome</keyword>
<dbReference type="OrthoDB" id="50201at2759"/>
<reference evidence="2 3" key="1">
    <citation type="submission" date="2019-01" db="EMBL/GenBank/DDBJ databases">
        <authorList>
            <person name="Ferrante I. M."/>
        </authorList>
    </citation>
    <scope>NUCLEOTIDE SEQUENCE [LARGE SCALE GENOMIC DNA]</scope>
    <source>
        <strain evidence="2 3">B856</strain>
    </source>
</reference>